<feature type="region of interest" description="Disordered" evidence="1">
    <location>
        <begin position="34"/>
        <end position="90"/>
    </location>
</feature>
<gene>
    <name evidence="2" type="ORF">CHS0354_026026</name>
</gene>
<name>A0AAE0SBM1_9BIVA</name>
<proteinExistence type="predicted"/>
<comment type="caution">
    <text evidence="2">The sequence shown here is derived from an EMBL/GenBank/DDBJ whole genome shotgun (WGS) entry which is preliminary data.</text>
</comment>
<sequence>MTKRKMMSFLTAKQLAKEIVKGDKINVYCAAEEKREMERKKREKEHLFKMGEDPAENEENRELEANTPNSKLSVSAGRCKNNTTPSTPNQCHLNVSEIETLLSHC</sequence>
<feature type="compositionally biased region" description="Basic and acidic residues" evidence="1">
    <location>
        <begin position="34"/>
        <end position="64"/>
    </location>
</feature>
<protein>
    <submittedName>
        <fullName evidence="2">Uncharacterized protein</fullName>
    </submittedName>
</protein>
<feature type="compositionally biased region" description="Polar residues" evidence="1">
    <location>
        <begin position="80"/>
        <end position="90"/>
    </location>
</feature>
<evidence type="ECO:0000313" key="3">
    <source>
        <dbReference type="Proteomes" id="UP001195483"/>
    </source>
</evidence>
<accession>A0AAE0SBM1</accession>
<organism evidence="2 3">
    <name type="scientific">Potamilus streckersoni</name>
    <dbReference type="NCBI Taxonomy" id="2493646"/>
    <lineage>
        <taxon>Eukaryota</taxon>
        <taxon>Metazoa</taxon>
        <taxon>Spiralia</taxon>
        <taxon>Lophotrochozoa</taxon>
        <taxon>Mollusca</taxon>
        <taxon>Bivalvia</taxon>
        <taxon>Autobranchia</taxon>
        <taxon>Heteroconchia</taxon>
        <taxon>Palaeoheterodonta</taxon>
        <taxon>Unionida</taxon>
        <taxon>Unionoidea</taxon>
        <taxon>Unionidae</taxon>
        <taxon>Ambleminae</taxon>
        <taxon>Lampsilini</taxon>
        <taxon>Potamilus</taxon>
    </lineage>
</organism>
<reference evidence="2" key="1">
    <citation type="journal article" date="2021" name="Genome Biol. Evol.">
        <title>A High-Quality Reference Genome for a Parasitic Bivalve with Doubly Uniparental Inheritance (Bivalvia: Unionida).</title>
        <authorList>
            <person name="Smith C.H."/>
        </authorList>
    </citation>
    <scope>NUCLEOTIDE SEQUENCE</scope>
    <source>
        <strain evidence="2">CHS0354</strain>
    </source>
</reference>
<keyword evidence="3" id="KW-1185">Reference proteome</keyword>
<reference evidence="2" key="2">
    <citation type="journal article" date="2021" name="Genome Biol. Evol.">
        <title>Developing a high-quality reference genome for a parasitic bivalve with doubly uniparental inheritance (Bivalvia: Unionida).</title>
        <authorList>
            <person name="Smith C.H."/>
        </authorList>
    </citation>
    <scope>NUCLEOTIDE SEQUENCE</scope>
    <source>
        <strain evidence="2">CHS0354</strain>
        <tissue evidence="2">Mantle</tissue>
    </source>
</reference>
<dbReference type="AlphaFoldDB" id="A0AAE0SBM1"/>
<dbReference type="EMBL" id="JAEAOA010001553">
    <property type="protein sequence ID" value="KAK3588708.1"/>
    <property type="molecule type" value="Genomic_DNA"/>
</dbReference>
<evidence type="ECO:0000313" key="2">
    <source>
        <dbReference type="EMBL" id="KAK3588708.1"/>
    </source>
</evidence>
<evidence type="ECO:0000256" key="1">
    <source>
        <dbReference type="SAM" id="MobiDB-lite"/>
    </source>
</evidence>
<dbReference type="Proteomes" id="UP001195483">
    <property type="component" value="Unassembled WGS sequence"/>
</dbReference>
<reference evidence="2" key="3">
    <citation type="submission" date="2023-05" db="EMBL/GenBank/DDBJ databases">
        <authorList>
            <person name="Smith C.H."/>
        </authorList>
    </citation>
    <scope>NUCLEOTIDE SEQUENCE</scope>
    <source>
        <strain evidence="2">CHS0354</strain>
        <tissue evidence="2">Mantle</tissue>
    </source>
</reference>